<accession>A0A1R2D0G5</accession>
<feature type="compositionally biased region" description="Basic and acidic residues" evidence="1">
    <location>
        <begin position="49"/>
        <end position="59"/>
    </location>
</feature>
<evidence type="ECO:0000313" key="2">
    <source>
        <dbReference type="EMBL" id="OMJ94710.1"/>
    </source>
</evidence>
<reference evidence="2 3" key="1">
    <citation type="submission" date="2016-11" db="EMBL/GenBank/DDBJ databases">
        <title>The macronuclear genome of Stentor coeruleus: a giant cell with tiny introns.</title>
        <authorList>
            <person name="Slabodnick M."/>
            <person name="Ruby J.G."/>
            <person name="Reiff S.B."/>
            <person name="Swart E.C."/>
            <person name="Gosai S."/>
            <person name="Prabakaran S."/>
            <person name="Witkowska E."/>
            <person name="Larue G.E."/>
            <person name="Fisher S."/>
            <person name="Freeman R.M."/>
            <person name="Gunawardena J."/>
            <person name="Chu W."/>
            <person name="Stover N.A."/>
            <person name="Gregory B.D."/>
            <person name="Nowacki M."/>
            <person name="Derisi J."/>
            <person name="Roy S.W."/>
            <person name="Marshall W.F."/>
            <person name="Sood P."/>
        </authorList>
    </citation>
    <scope>NUCLEOTIDE SEQUENCE [LARGE SCALE GENOMIC DNA]</scope>
    <source>
        <strain evidence="2">WM001</strain>
    </source>
</reference>
<gene>
    <name evidence="2" type="ORF">SteCoe_2048</name>
</gene>
<name>A0A1R2D0G5_9CILI</name>
<comment type="caution">
    <text evidence="2">The sequence shown here is derived from an EMBL/GenBank/DDBJ whole genome shotgun (WGS) entry which is preliminary data.</text>
</comment>
<sequence length="171" mass="20218">MDFSSSGKNWRFTRITCRRNIKNPYTYNSNTTQTKKISEVKEILKKYLTPHENRDRSQDIGKSLEFVRKTRSQRKQKLSQDKSEDIIKDKPKLFDAMKIHCRSPILRIRKSKSRGIPVKNDISMKVQKLSLTRSSGSRRRFRQKDSIRLENSSYSSYSDIFKVLVDKIPLK</sequence>
<keyword evidence="3" id="KW-1185">Reference proteome</keyword>
<dbReference type="EMBL" id="MPUH01000022">
    <property type="protein sequence ID" value="OMJ94710.1"/>
    <property type="molecule type" value="Genomic_DNA"/>
</dbReference>
<feature type="region of interest" description="Disordered" evidence="1">
    <location>
        <begin position="49"/>
        <end position="83"/>
    </location>
</feature>
<dbReference type="AlphaFoldDB" id="A0A1R2D0G5"/>
<organism evidence="2 3">
    <name type="scientific">Stentor coeruleus</name>
    <dbReference type="NCBI Taxonomy" id="5963"/>
    <lineage>
        <taxon>Eukaryota</taxon>
        <taxon>Sar</taxon>
        <taxon>Alveolata</taxon>
        <taxon>Ciliophora</taxon>
        <taxon>Postciliodesmatophora</taxon>
        <taxon>Heterotrichea</taxon>
        <taxon>Heterotrichida</taxon>
        <taxon>Stentoridae</taxon>
        <taxon>Stentor</taxon>
    </lineage>
</organism>
<evidence type="ECO:0000256" key="1">
    <source>
        <dbReference type="SAM" id="MobiDB-lite"/>
    </source>
</evidence>
<protein>
    <submittedName>
        <fullName evidence="2">Uncharacterized protein</fullName>
    </submittedName>
</protein>
<evidence type="ECO:0000313" key="3">
    <source>
        <dbReference type="Proteomes" id="UP000187209"/>
    </source>
</evidence>
<dbReference type="Proteomes" id="UP000187209">
    <property type="component" value="Unassembled WGS sequence"/>
</dbReference>
<proteinExistence type="predicted"/>